<accession>A0A2X3BRH1</accession>
<organism evidence="1 2">
    <name type="scientific">Mobiluncus curtisii</name>
    <dbReference type="NCBI Taxonomy" id="2051"/>
    <lineage>
        <taxon>Bacteria</taxon>
        <taxon>Bacillati</taxon>
        <taxon>Actinomycetota</taxon>
        <taxon>Actinomycetes</taxon>
        <taxon>Actinomycetales</taxon>
        <taxon>Actinomycetaceae</taxon>
        <taxon>Mobiluncus</taxon>
    </lineage>
</organism>
<sequence>MATKKNAPRGSKSAFEPWSRAALAPVVLLLGKQRVFAQRAIASLRAAALDAAERAGAMEPPEITEVNPGLMNHPV</sequence>
<protein>
    <submittedName>
        <fullName evidence="1">Uncharacterized protein</fullName>
    </submittedName>
</protein>
<evidence type="ECO:0000313" key="2">
    <source>
        <dbReference type="Proteomes" id="UP000250245"/>
    </source>
</evidence>
<dbReference type="EMBL" id="UASJ01000018">
    <property type="protein sequence ID" value="SQC02384.1"/>
    <property type="molecule type" value="Genomic_DNA"/>
</dbReference>
<name>A0A2X3BRH1_9ACTO</name>
<dbReference type="RefSeq" id="WP_252893460.1">
    <property type="nucleotide sequence ID" value="NZ_UASJ01000018.1"/>
</dbReference>
<gene>
    <name evidence="1" type="ORF">NCTC11820_02274</name>
</gene>
<dbReference type="AlphaFoldDB" id="A0A2X3BRH1"/>
<proteinExistence type="predicted"/>
<evidence type="ECO:0000313" key="1">
    <source>
        <dbReference type="EMBL" id="SQC02384.1"/>
    </source>
</evidence>
<dbReference type="Proteomes" id="UP000250245">
    <property type="component" value="Unassembled WGS sequence"/>
</dbReference>
<reference evidence="1 2" key="1">
    <citation type="submission" date="2018-06" db="EMBL/GenBank/DDBJ databases">
        <authorList>
            <consortium name="Pathogen Informatics"/>
            <person name="Doyle S."/>
        </authorList>
    </citation>
    <scope>NUCLEOTIDE SEQUENCE [LARGE SCALE GENOMIC DNA]</scope>
    <source>
        <strain evidence="1 2">NCTC11820</strain>
    </source>
</reference>